<dbReference type="InterPro" id="IPR000600">
    <property type="entry name" value="ROK"/>
</dbReference>
<feature type="compositionally biased region" description="Polar residues" evidence="2">
    <location>
        <begin position="384"/>
        <end position="400"/>
    </location>
</feature>
<dbReference type="Pfam" id="PF00480">
    <property type="entry name" value="ROK"/>
    <property type="match status" value="2"/>
</dbReference>
<evidence type="ECO:0000313" key="5">
    <source>
        <dbReference type="Proteomes" id="UP000568380"/>
    </source>
</evidence>
<keyword evidence="4" id="KW-0418">Kinase</keyword>
<dbReference type="GO" id="GO:0003700">
    <property type="term" value="F:DNA-binding transcription factor activity"/>
    <property type="evidence" value="ECO:0007669"/>
    <property type="project" value="InterPro"/>
</dbReference>
<dbReference type="InterPro" id="IPR043129">
    <property type="entry name" value="ATPase_NBD"/>
</dbReference>
<dbReference type="Pfam" id="PF12802">
    <property type="entry name" value="MarR_2"/>
    <property type="match status" value="1"/>
</dbReference>
<dbReference type="InterPro" id="IPR000835">
    <property type="entry name" value="HTH_MarR-typ"/>
</dbReference>
<dbReference type="GO" id="GO:0016301">
    <property type="term" value="F:kinase activity"/>
    <property type="evidence" value="ECO:0007669"/>
    <property type="project" value="UniProtKB-KW"/>
</dbReference>
<keyword evidence="4" id="KW-0808">Transferase</keyword>
<dbReference type="Gene3D" id="3.30.420.40">
    <property type="match status" value="3"/>
</dbReference>
<evidence type="ECO:0000259" key="3">
    <source>
        <dbReference type="Pfam" id="PF12802"/>
    </source>
</evidence>
<accession>A0A7W8AGD2</accession>
<dbReference type="RefSeq" id="WP_184975030.1">
    <property type="nucleotide sequence ID" value="NZ_JACHIN010000025.1"/>
</dbReference>
<dbReference type="SUPFAM" id="SSF53067">
    <property type="entry name" value="Actin-like ATPase domain"/>
    <property type="match status" value="1"/>
</dbReference>
<dbReference type="Gene3D" id="1.10.10.10">
    <property type="entry name" value="Winged helix-like DNA-binding domain superfamily/Winged helix DNA-binding domain"/>
    <property type="match status" value="1"/>
</dbReference>
<dbReference type="AlphaFoldDB" id="A0A7W8AGD2"/>
<gene>
    <name evidence="4" type="ORF">HNR40_010176</name>
</gene>
<dbReference type="PANTHER" id="PTHR18964:SF149">
    <property type="entry name" value="BIFUNCTIONAL UDP-N-ACETYLGLUCOSAMINE 2-EPIMERASE_N-ACETYLMANNOSAMINE KINASE"/>
    <property type="match status" value="1"/>
</dbReference>
<dbReference type="Proteomes" id="UP000568380">
    <property type="component" value="Unassembled WGS sequence"/>
</dbReference>
<keyword evidence="5" id="KW-1185">Reference proteome</keyword>
<name>A0A7W8AGD2_9ACTN</name>
<feature type="region of interest" description="Disordered" evidence="2">
    <location>
        <begin position="374"/>
        <end position="400"/>
    </location>
</feature>
<evidence type="ECO:0000256" key="1">
    <source>
        <dbReference type="ARBA" id="ARBA00006479"/>
    </source>
</evidence>
<organism evidence="4 5">
    <name type="scientific">Nonomuraea endophytica</name>
    <dbReference type="NCBI Taxonomy" id="714136"/>
    <lineage>
        <taxon>Bacteria</taxon>
        <taxon>Bacillati</taxon>
        <taxon>Actinomycetota</taxon>
        <taxon>Actinomycetes</taxon>
        <taxon>Streptosporangiales</taxon>
        <taxon>Streptosporangiaceae</taxon>
        <taxon>Nonomuraea</taxon>
    </lineage>
</organism>
<sequence>MTNLRGGDLSRLRQLNSLSALRELRGAGPLTLSALAERTGLSRPSTKDVVDELIELGWVVEVAPTAGSMGRPARRYRFRADSGYLVGIDIGAHNVRAALADLDGEVLAETRQPVLPEAPLADRLAAIERAVDGCLALSGKRMTDLWTVAVGTNGVVTREGHVVFSAAIPAWRGLDLAAELRRMFPCEVLIENDSRLAVLAESKRGAARGAGDVVFLHIGRRMGSALIIDGKLHRGYGAAAGEIAMLPEARWFDAPEHLHACPAVPADVPPEDAAGHTLAAARDGDPVALTCVERFVDDLAVGTAAMVLLLDPEVVVLGGGFSRSADVLLPPLRERLERVCMRMPEVRASTLGEECVVFGAIEYAVAHHDRHLFADDGDPGAQRSPGSSGHGSPTWTRGTG</sequence>
<dbReference type="SUPFAM" id="SSF46785">
    <property type="entry name" value="Winged helix' DNA-binding domain"/>
    <property type="match status" value="1"/>
</dbReference>
<protein>
    <submittedName>
        <fullName evidence="4">Putative NBD/HSP70 family sugar kinase</fullName>
    </submittedName>
</protein>
<dbReference type="EMBL" id="JACHIN010000025">
    <property type="protein sequence ID" value="MBB5084665.1"/>
    <property type="molecule type" value="Genomic_DNA"/>
</dbReference>
<dbReference type="PANTHER" id="PTHR18964">
    <property type="entry name" value="ROK (REPRESSOR, ORF, KINASE) FAMILY"/>
    <property type="match status" value="1"/>
</dbReference>
<dbReference type="InterPro" id="IPR036388">
    <property type="entry name" value="WH-like_DNA-bd_sf"/>
</dbReference>
<dbReference type="CDD" id="cd23763">
    <property type="entry name" value="ASKHA_ATPase_ROK"/>
    <property type="match status" value="1"/>
</dbReference>
<comment type="caution">
    <text evidence="4">The sequence shown here is derived from an EMBL/GenBank/DDBJ whole genome shotgun (WGS) entry which is preliminary data.</text>
</comment>
<evidence type="ECO:0000256" key="2">
    <source>
        <dbReference type="SAM" id="MobiDB-lite"/>
    </source>
</evidence>
<proteinExistence type="inferred from homology"/>
<evidence type="ECO:0000313" key="4">
    <source>
        <dbReference type="EMBL" id="MBB5084665.1"/>
    </source>
</evidence>
<comment type="similarity">
    <text evidence="1">Belongs to the ROK (NagC/XylR) family.</text>
</comment>
<feature type="domain" description="HTH marR-type" evidence="3">
    <location>
        <begin position="18"/>
        <end position="62"/>
    </location>
</feature>
<reference evidence="4 5" key="1">
    <citation type="submission" date="2020-08" db="EMBL/GenBank/DDBJ databases">
        <title>Genomic Encyclopedia of Type Strains, Phase IV (KMG-IV): sequencing the most valuable type-strain genomes for metagenomic binning, comparative biology and taxonomic classification.</title>
        <authorList>
            <person name="Goeker M."/>
        </authorList>
    </citation>
    <scope>NUCLEOTIDE SEQUENCE [LARGE SCALE GENOMIC DNA]</scope>
    <source>
        <strain evidence="4 5">DSM 45385</strain>
    </source>
</reference>
<dbReference type="InterPro" id="IPR036390">
    <property type="entry name" value="WH_DNA-bd_sf"/>
</dbReference>